<evidence type="ECO:0000313" key="1">
    <source>
        <dbReference type="EMBL" id="OHX53134.1"/>
    </source>
</evidence>
<name>A0ABX3D2C8_9BACL</name>
<protein>
    <submittedName>
        <fullName evidence="1">Uncharacterized protein</fullName>
    </submittedName>
</protein>
<evidence type="ECO:0000313" key="2">
    <source>
        <dbReference type="Proteomes" id="UP000242153"/>
    </source>
</evidence>
<dbReference type="Proteomes" id="UP000242153">
    <property type="component" value="Unassembled WGS sequence"/>
</dbReference>
<dbReference type="EMBL" id="MBQG01000062">
    <property type="protein sequence ID" value="OHX53134.1"/>
    <property type="molecule type" value="Genomic_DNA"/>
</dbReference>
<organism evidence="1 2">
    <name type="scientific">Planococcus salinarum</name>
    <dbReference type="NCBI Taxonomy" id="622695"/>
    <lineage>
        <taxon>Bacteria</taxon>
        <taxon>Bacillati</taxon>
        <taxon>Bacillota</taxon>
        <taxon>Bacilli</taxon>
        <taxon>Bacillales</taxon>
        <taxon>Caryophanaceae</taxon>
        <taxon>Planococcus</taxon>
    </lineage>
</organism>
<sequence>MGAAAGAFFEMWGTLMEETWPHLLPLLTRIKIMPLAEGFRTAKIFQCLQGAFAGGEGFSFLGLGLVLEVGLAGAVEAVSGFGRDIVCFCAKSVVDR</sequence>
<gene>
    <name evidence="1" type="ORF">BB776_01900</name>
</gene>
<keyword evidence="2" id="KW-1185">Reference proteome</keyword>
<comment type="caution">
    <text evidence="1">The sequence shown here is derived from an EMBL/GenBank/DDBJ whole genome shotgun (WGS) entry which is preliminary data.</text>
</comment>
<accession>A0ABX3D2C8</accession>
<proteinExistence type="predicted"/>
<reference evidence="1" key="1">
    <citation type="submission" date="2016-07" db="EMBL/GenBank/DDBJ databases">
        <title>Draft genome Planococcus salivarum.</title>
        <authorList>
            <person name="See-Too W.S."/>
        </authorList>
    </citation>
    <scope>NUCLEOTIDE SEQUENCE [LARGE SCALE GENOMIC DNA]</scope>
    <source>
        <strain evidence="1">DSM 23820</strain>
    </source>
</reference>